<dbReference type="FunFam" id="3.90.1750.10:FF:000079">
    <property type="entry name" value="E3 ubiquitin-protein ligase"/>
    <property type="match status" value="1"/>
</dbReference>
<dbReference type="PANTHER" id="PTHR11254:SF440">
    <property type="entry name" value="E3 UBIQUITIN-PROTEIN LIGASE NEDD-4"/>
    <property type="match status" value="1"/>
</dbReference>
<dbReference type="GO" id="GO:0016567">
    <property type="term" value="P:protein ubiquitination"/>
    <property type="evidence" value="ECO:0007669"/>
    <property type="project" value="TreeGrafter"/>
</dbReference>
<dbReference type="GO" id="GO:0006511">
    <property type="term" value="P:ubiquitin-dependent protein catabolic process"/>
    <property type="evidence" value="ECO:0007669"/>
    <property type="project" value="TreeGrafter"/>
</dbReference>
<dbReference type="Gene3D" id="3.30.2410.10">
    <property type="entry name" value="Hect, E3 ligase catalytic domain"/>
    <property type="match status" value="1"/>
</dbReference>
<evidence type="ECO:0000313" key="10">
    <source>
        <dbReference type="EMBL" id="CAE0405339.1"/>
    </source>
</evidence>
<feature type="active site" description="Glycyl thioester intermediate" evidence="6">
    <location>
        <position position="807"/>
    </location>
</feature>
<evidence type="ECO:0000256" key="6">
    <source>
        <dbReference type="PROSITE-ProRule" id="PRU00104"/>
    </source>
</evidence>
<reference evidence="9" key="1">
    <citation type="submission" date="2021-01" db="EMBL/GenBank/DDBJ databases">
        <authorList>
            <person name="Corre E."/>
            <person name="Pelletier E."/>
            <person name="Niang G."/>
            <person name="Scheremetjew M."/>
            <person name="Finn R."/>
            <person name="Kale V."/>
            <person name="Holt S."/>
            <person name="Cochrane G."/>
            <person name="Meng A."/>
            <person name="Brown T."/>
            <person name="Cohen L."/>
        </authorList>
    </citation>
    <scope>NUCLEOTIDE SEQUENCE</scope>
    <source>
        <strain evidence="9">CCMP127</strain>
    </source>
</reference>
<feature type="compositionally biased region" description="Pro residues" evidence="7">
    <location>
        <begin position="36"/>
        <end position="49"/>
    </location>
</feature>
<dbReference type="EMBL" id="HBIM01003912">
    <property type="protein sequence ID" value="CAE0405339.1"/>
    <property type="molecule type" value="Transcribed_RNA"/>
</dbReference>
<comment type="pathway">
    <text evidence="2">Protein modification; protein ubiquitination.</text>
</comment>
<dbReference type="EC" id="2.3.2.26" evidence="3"/>
<protein>
    <recommendedName>
        <fullName evidence="3">HECT-type E3 ubiquitin transferase</fullName>
        <ecNumber evidence="3">2.3.2.26</ecNumber>
    </recommendedName>
</protein>
<feature type="compositionally biased region" description="Low complexity" evidence="7">
    <location>
        <begin position="67"/>
        <end position="78"/>
    </location>
</feature>
<evidence type="ECO:0000313" key="9">
    <source>
        <dbReference type="EMBL" id="CAE0405338.1"/>
    </source>
</evidence>
<dbReference type="InterPro" id="IPR000569">
    <property type="entry name" value="HECT_dom"/>
</dbReference>
<comment type="catalytic activity">
    <reaction evidence="1">
        <text>S-ubiquitinyl-[E2 ubiquitin-conjugating enzyme]-L-cysteine + [acceptor protein]-L-lysine = [E2 ubiquitin-conjugating enzyme]-L-cysteine + N(6)-ubiquitinyl-[acceptor protein]-L-lysine.</text>
        <dbReference type="EC" id="2.3.2.26"/>
    </reaction>
</comment>
<feature type="region of interest" description="Disordered" evidence="7">
    <location>
        <begin position="1"/>
        <end position="125"/>
    </location>
</feature>
<dbReference type="PANTHER" id="PTHR11254">
    <property type="entry name" value="HECT DOMAIN UBIQUITIN-PROTEIN LIGASE"/>
    <property type="match status" value="1"/>
</dbReference>
<dbReference type="GO" id="GO:0061630">
    <property type="term" value="F:ubiquitin protein ligase activity"/>
    <property type="evidence" value="ECO:0007669"/>
    <property type="project" value="UniProtKB-EC"/>
</dbReference>
<evidence type="ECO:0000259" key="8">
    <source>
        <dbReference type="PROSITE" id="PS50237"/>
    </source>
</evidence>
<proteinExistence type="predicted"/>
<dbReference type="SUPFAM" id="SSF56204">
    <property type="entry name" value="Hect, E3 ligase catalytic domain"/>
    <property type="match status" value="1"/>
</dbReference>
<feature type="compositionally biased region" description="Low complexity" evidence="7">
    <location>
        <begin position="102"/>
        <end position="116"/>
    </location>
</feature>
<dbReference type="PROSITE" id="PS50237">
    <property type="entry name" value="HECT"/>
    <property type="match status" value="1"/>
</dbReference>
<gene>
    <name evidence="9" type="ORF">ACOF00016_LOCUS3365</name>
    <name evidence="10" type="ORF">ACOF00016_LOCUS3366</name>
</gene>
<evidence type="ECO:0000256" key="2">
    <source>
        <dbReference type="ARBA" id="ARBA00004906"/>
    </source>
</evidence>
<evidence type="ECO:0000256" key="4">
    <source>
        <dbReference type="ARBA" id="ARBA00022679"/>
    </source>
</evidence>
<dbReference type="EMBL" id="HBIM01003911">
    <property type="protein sequence ID" value="CAE0405338.1"/>
    <property type="molecule type" value="Transcribed_RNA"/>
</dbReference>
<dbReference type="InterPro" id="IPR035983">
    <property type="entry name" value="Hect_E3_ubiquitin_ligase"/>
</dbReference>
<keyword evidence="4" id="KW-0808">Transferase</keyword>
<evidence type="ECO:0000256" key="3">
    <source>
        <dbReference type="ARBA" id="ARBA00012485"/>
    </source>
</evidence>
<feature type="domain" description="HECT" evidence="8">
    <location>
        <begin position="497"/>
        <end position="840"/>
    </location>
</feature>
<name>A0A6S8IG84_9STRA</name>
<dbReference type="Pfam" id="PF00632">
    <property type="entry name" value="HECT"/>
    <property type="match status" value="1"/>
</dbReference>
<organism evidence="9">
    <name type="scientific">Amphora coffeiformis</name>
    <dbReference type="NCBI Taxonomy" id="265554"/>
    <lineage>
        <taxon>Eukaryota</taxon>
        <taxon>Sar</taxon>
        <taxon>Stramenopiles</taxon>
        <taxon>Ochrophyta</taxon>
        <taxon>Bacillariophyta</taxon>
        <taxon>Bacillariophyceae</taxon>
        <taxon>Bacillariophycidae</taxon>
        <taxon>Thalassiophysales</taxon>
        <taxon>Catenulaceae</taxon>
        <taxon>Amphora</taxon>
    </lineage>
</organism>
<evidence type="ECO:0000256" key="7">
    <source>
        <dbReference type="SAM" id="MobiDB-lite"/>
    </source>
</evidence>
<dbReference type="InterPro" id="IPR050409">
    <property type="entry name" value="E3_ubiq-protein_ligase"/>
</dbReference>
<sequence length="840" mass="92593">MPPIFRIMGGHGRNRSQQQQSSQANDPAASSALPAAVPPAPQAAQPPPSSRYTYPGMRAAQPPAVTGGPPNMGGAPPNVHHAARGSAPSSGNSTGAAPPMPQAAAPSNNSNNTSAPQHQTRPGAYQVTRTTTGPAIVYRVTIPPGISPGAEFHVHAGQRRVRVRCPPTSRPGQSLQITLPPEPVENSRLLKAAPLTAATGEATGGAVAMTPEVARVNQQAEETGGSARSYLVDIPPNVHAGMSFTVNVAGQRFMVTCPPTTGPNQKIRIVPPTVREEPEAAPKTQVFEVAVPAGVQPGQPFALVANGQRVLVTCPPNVVPGQKIRFQLPVSQVVSKIQLAYESNVGWRRTIRVSDMKFQWVRLDGDGKDSKLSPDHHGDGAAAIDVDSMNRFDFTKSAYVRKINYMEGNDARMRTGRVELVSANDAVVDSRLVVQNRTLLSYVDIADQQEKPLEEKSLWFQNICAQLTSAWEDGRIKIVVRRRYLLHDSVEAVMALSREDMRKRWRMEFLGEPGIDAGGVSREWFELVTEQIFDPAFGLFISSANNQMSVEINPASAFSCPDDHLIYFRFLGRMVGRALFDRQLIKGHMVRSLYKHLLGWPITFEDIKNQDEDYYQSLKKLTKMDDISMMCLDFTVTEDNMGARHEVELTEGGALKEVTNENLAEYLEANLRYRLLDRVKPQLTELLLGFYDVVPEPALTIFDANELELILCGLPTIDMDDWRANTKYSGMFEGRGPSERAVKWFWEIVADEFDQEMKARLLQFVTGSSGVPARGFSVLQGIDGNIKKFCVHGVDPHLYFFPRAHTCFNRIDLPNYGSKDEMHKKLRQAITMSGVGFGLE</sequence>
<accession>A0A6S8IG84</accession>
<evidence type="ECO:0000256" key="5">
    <source>
        <dbReference type="ARBA" id="ARBA00022786"/>
    </source>
</evidence>
<dbReference type="FunFam" id="3.30.2410.10:FF:000009">
    <property type="entry name" value="Probable E3 ubiquitin-protein ligase HECTD2"/>
    <property type="match status" value="1"/>
</dbReference>
<dbReference type="GO" id="GO:0005737">
    <property type="term" value="C:cytoplasm"/>
    <property type="evidence" value="ECO:0007669"/>
    <property type="project" value="UniProtKB-ARBA"/>
</dbReference>
<dbReference type="CDD" id="cd00078">
    <property type="entry name" value="HECTc"/>
    <property type="match status" value="1"/>
</dbReference>
<dbReference type="AlphaFoldDB" id="A0A6S8IG84"/>
<dbReference type="Gene3D" id="3.90.1750.10">
    <property type="entry name" value="Hect, E3 ligase catalytic domains"/>
    <property type="match status" value="1"/>
</dbReference>
<dbReference type="Gene3D" id="3.30.2160.10">
    <property type="entry name" value="Hect, E3 ligase catalytic domain"/>
    <property type="match status" value="1"/>
</dbReference>
<feature type="compositionally biased region" description="Low complexity" evidence="7">
    <location>
        <begin position="16"/>
        <end position="35"/>
    </location>
</feature>
<keyword evidence="5 6" id="KW-0833">Ubl conjugation pathway</keyword>
<evidence type="ECO:0000256" key="1">
    <source>
        <dbReference type="ARBA" id="ARBA00000885"/>
    </source>
</evidence>
<dbReference type="SMART" id="SM00119">
    <property type="entry name" value="HECTc"/>
    <property type="match status" value="1"/>
</dbReference>